<gene>
    <name evidence="4" type="primary">hisZ</name>
    <name evidence="4" type="ORF">CARN4_0630</name>
</gene>
<dbReference type="PIRSF" id="PIRSF001549">
    <property type="entry name" value="His-tRNA_synth"/>
    <property type="match status" value="1"/>
</dbReference>
<comment type="subcellular location">
    <subcellularLocation>
        <location evidence="1">Cytoplasm</location>
    </subcellularLocation>
</comment>
<evidence type="ECO:0000256" key="2">
    <source>
        <dbReference type="ARBA" id="ARBA00022490"/>
    </source>
</evidence>
<dbReference type="GO" id="GO:0016757">
    <property type="term" value="F:glycosyltransferase activity"/>
    <property type="evidence" value="ECO:0007669"/>
    <property type="project" value="UniProtKB-KW"/>
</dbReference>
<dbReference type="InterPro" id="IPR004516">
    <property type="entry name" value="HisRS/HisZ"/>
</dbReference>
<dbReference type="Gene3D" id="3.30.930.10">
    <property type="entry name" value="Bira Bifunctional Protein, Domain 2"/>
    <property type="match status" value="1"/>
</dbReference>
<dbReference type="CDD" id="cd00773">
    <property type="entry name" value="HisRS-like_core"/>
    <property type="match status" value="1"/>
</dbReference>
<dbReference type="NCBIfam" id="TIGR00443">
    <property type="entry name" value="hisZ_biosyn_reg"/>
    <property type="match status" value="1"/>
</dbReference>
<proteinExistence type="inferred from homology"/>
<dbReference type="InterPro" id="IPR006195">
    <property type="entry name" value="aa-tRNA-synth_II"/>
</dbReference>
<dbReference type="InterPro" id="IPR045864">
    <property type="entry name" value="aa-tRNA-synth_II/BPL/LPL"/>
</dbReference>
<dbReference type="GO" id="GO:0000105">
    <property type="term" value="P:L-histidine biosynthetic process"/>
    <property type="evidence" value="ECO:0007669"/>
    <property type="project" value="InterPro"/>
</dbReference>
<dbReference type="GO" id="GO:0005737">
    <property type="term" value="C:cytoplasm"/>
    <property type="evidence" value="ECO:0007669"/>
    <property type="project" value="UniProtKB-SubCell"/>
</dbReference>
<dbReference type="InterPro" id="IPR004517">
    <property type="entry name" value="HisZ"/>
</dbReference>
<dbReference type="GO" id="GO:0004821">
    <property type="term" value="F:histidine-tRNA ligase activity"/>
    <property type="evidence" value="ECO:0007669"/>
    <property type="project" value="TreeGrafter"/>
</dbReference>
<evidence type="ECO:0000313" key="4">
    <source>
        <dbReference type="EMBL" id="CBI01372.1"/>
    </source>
</evidence>
<evidence type="ECO:0000259" key="3">
    <source>
        <dbReference type="PROSITE" id="PS50862"/>
    </source>
</evidence>
<sequence>MRLPPGVRDWLPQEFAFKQSVEDRIAIVFDRWSYARILTPTFESYESLERGLGEKLMRQTFRFSDPLGEELALRTEMTTPIARVVSTRLRNASLPIRLSYIAPAYRYEEPQLGRMREFTQAGAELIGAPGADADAEALFMAIETLDAVGLSDAHFDINDSAIVDGALATLGLPTAAARSWKEAIAARNLVDLDCFASRDGVRPERYALLRRLVVTRGTDEVLAMARELATNPEAQAAIYRLERILARGAGLGFEARITIDPALLRDLEYYTGFVFEGFLGDLGFSLCGGGRYDALLPRFGYDVPAVGWMVGVERILLALERRRIGERRSREVDVFVVGSDRAAMAERANGRRVRVDVRGLDRAAAIAYARHKAIPRVLIARGDDVEEILLETDERAPL</sequence>
<dbReference type="PROSITE" id="PS50862">
    <property type="entry name" value="AA_TRNA_LIGASE_II"/>
    <property type="match status" value="1"/>
</dbReference>
<dbReference type="SUPFAM" id="SSF55681">
    <property type="entry name" value="Class II aaRS and biotin synthetases"/>
    <property type="match status" value="1"/>
</dbReference>
<feature type="domain" description="Aminoacyl-transfer RNA synthetases class-II family profile" evidence="3">
    <location>
        <begin position="1"/>
        <end position="319"/>
    </location>
</feature>
<keyword evidence="4" id="KW-0808">Transferase</keyword>
<dbReference type="InterPro" id="IPR041715">
    <property type="entry name" value="HisRS-like_core"/>
</dbReference>
<protein>
    <submittedName>
        <fullName evidence="4">ATP phosphoribosyltransferase regulatory subunit</fullName>
    </submittedName>
</protein>
<dbReference type="Pfam" id="PF13393">
    <property type="entry name" value="tRNA-synt_His"/>
    <property type="match status" value="1"/>
</dbReference>
<dbReference type="HAMAP" id="MF_00125">
    <property type="entry name" value="HisZ"/>
    <property type="match status" value="1"/>
</dbReference>
<dbReference type="PANTHER" id="PTHR43707:SF1">
    <property type="entry name" value="HISTIDINE--TRNA LIGASE, MITOCHONDRIAL-RELATED"/>
    <property type="match status" value="1"/>
</dbReference>
<dbReference type="AlphaFoldDB" id="E6Q2G2"/>
<comment type="caution">
    <text evidence="4">The sequence shown here is derived from an EMBL/GenBank/DDBJ whole genome shotgun (WGS) entry which is preliminary data.</text>
</comment>
<reference evidence="4" key="1">
    <citation type="submission" date="2009-10" db="EMBL/GenBank/DDBJ databases">
        <title>Diversity of trophic interactions inside an arsenic-rich microbial ecosystem.</title>
        <authorList>
            <person name="Bertin P.N."/>
            <person name="Heinrich-Salmeron A."/>
            <person name="Pelletier E."/>
            <person name="Goulhen-Chollet F."/>
            <person name="Arsene-Ploetze F."/>
            <person name="Gallien S."/>
            <person name="Calteau A."/>
            <person name="Vallenet D."/>
            <person name="Casiot C."/>
            <person name="Chane-Woon-Ming B."/>
            <person name="Giloteaux L."/>
            <person name="Barakat M."/>
            <person name="Bonnefoy V."/>
            <person name="Bruneel O."/>
            <person name="Chandler M."/>
            <person name="Cleiss J."/>
            <person name="Duran R."/>
            <person name="Elbaz-Poulichet F."/>
            <person name="Fonknechten N."/>
            <person name="Lauga B."/>
            <person name="Mornico D."/>
            <person name="Ortet P."/>
            <person name="Schaeffer C."/>
            <person name="Siguier P."/>
            <person name="Alexander Thil Smith A."/>
            <person name="Van Dorsselaer A."/>
            <person name="Weissenbach J."/>
            <person name="Medigue C."/>
            <person name="Le Paslier D."/>
        </authorList>
    </citation>
    <scope>NUCLEOTIDE SEQUENCE</scope>
</reference>
<dbReference type="EMBL" id="CABO01000018">
    <property type="protein sequence ID" value="CBI01372.1"/>
    <property type="molecule type" value="Genomic_DNA"/>
</dbReference>
<evidence type="ECO:0000256" key="1">
    <source>
        <dbReference type="ARBA" id="ARBA00004496"/>
    </source>
</evidence>
<accession>E6Q2G2</accession>
<keyword evidence="2" id="KW-0963">Cytoplasm</keyword>
<dbReference type="PANTHER" id="PTHR43707">
    <property type="entry name" value="HISTIDYL-TRNA SYNTHETASE"/>
    <property type="match status" value="1"/>
</dbReference>
<dbReference type="GO" id="GO:0006427">
    <property type="term" value="P:histidyl-tRNA aminoacylation"/>
    <property type="evidence" value="ECO:0007669"/>
    <property type="project" value="TreeGrafter"/>
</dbReference>
<keyword evidence="4" id="KW-0328">Glycosyltransferase</keyword>
<organism evidence="4">
    <name type="scientific">mine drainage metagenome</name>
    <dbReference type="NCBI Taxonomy" id="410659"/>
    <lineage>
        <taxon>unclassified sequences</taxon>
        <taxon>metagenomes</taxon>
        <taxon>ecological metagenomes</taxon>
    </lineage>
</organism>
<name>E6Q2G2_9ZZZZ</name>